<comment type="caution">
    <text evidence="2">The sequence shown here is derived from an EMBL/GenBank/DDBJ whole genome shotgun (WGS) entry which is preliminary data.</text>
</comment>
<dbReference type="InterPro" id="IPR036249">
    <property type="entry name" value="Thioredoxin-like_sf"/>
</dbReference>
<dbReference type="PIRSF" id="PIRSF037031">
    <property type="entry name" value="Redox_disulphide_2"/>
    <property type="match status" value="1"/>
</dbReference>
<feature type="domain" description="Thioredoxin-like fold" evidence="1">
    <location>
        <begin position="1"/>
        <end position="76"/>
    </location>
</feature>
<dbReference type="InterPro" id="IPR012336">
    <property type="entry name" value="Thioredoxin-like_fold"/>
</dbReference>
<dbReference type="NCBIfam" id="TIGR00412">
    <property type="entry name" value="redox_disulf_2"/>
    <property type="match status" value="1"/>
</dbReference>
<sequence length="86" mass="9516">MEIKVLGSGCANCKKLYENVSKAVSEMGLDAQVLYVTDLKAIAQSGLMRTPGVVVDNVIVTYGRVLTIEETKKLIENFDRLRARKL</sequence>
<accession>A0ABT2PWC7</accession>
<evidence type="ECO:0000259" key="1">
    <source>
        <dbReference type="Pfam" id="PF13192"/>
    </source>
</evidence>
<evidence type="ECO:0000313" key="3">
    <source>
        <dbReference type="Proteomes" id="UP001209076"/>
    </source>
</evidence>
<dbReference type="InterPro" id="IPR005243">
    <property type="entry name" value="THIRX-like_proc"/>
</dbReference>
<dbReference type="RefSeq" id="WP_262096560.1">
    <property type="nucleotide sequence ID" value="NZ_JAOEGN010000011.1"/>
</dbReference>
<dbReference type="SUPFAM" id="SSF52833">
    <property type="entry name" value="Thioredoxin-like"/>
    <property type="match status" value="1"/>
</dbReference>
<keyword evidence="3" id="KW-1185">Reference proteome</keyword>
<evidence type="ECO:0000313" key="2">
    <source>
        <dbReference type="EMBL" id="MCU0105266.1"/>
    </source>
</evidence>
<dbReference type="Proteomes" id="UP001209076">
    <property type="component" value="Unassembled WGS sequence"/>
</dbReference>
<dbReference type="EMBL" id="JAOEGN010000011">
    <property type="protein sequence ID" value="MCU0105266.1"/>
    <property type="molecule type" value="Genomic_DNA"/>
</dbReference>
<reference evidence="3" key="1">
    <citation type="submission" date="2023-07" db="EMBL/GenBank/DDBJ databases">
        <title>Novel Mycoplasma species identified in domestic and wild animals.</title>
        <authorList>
            <person name="Volokhov D.V."/>
            <person name="Furtak V.A."/>
            <person name="Zagorodnyaya T.A."/>
        </authorList>
    </citation>
    <scope>NUCLEOTIDE SEQUENCE [LARGE SCALE GENOMIC DNA]</scope>
    <source>
        <strain evidence="3">92-19</strain>
    </source>
</reference>
<dbReference type="Gene3D" id="3.40.30.10">
    <property type="entry name" value="Glutaredoxin"/>
    <property type="match status" value="1"/>
</dbReference>
<dbReference type="PANTHER" id="PTHR36450">
    <property type="entry name" value="THIOREDOXIN"/>
    <property type="match status" value="1"/>
</dbReference>
<gene>
    <name evidence="2" type="ORF">N7603_06305</name>
</gene>
<dbReference type="PANTHER" id="PTHR36450:SF1">
    <property type="entry name" value="THIOREDOXIN"/>
    <property type="match status" value="1"/>
</dbReference>
<organism evidence="2 3">
    <name type="scientific">Paracholeplasma vituli</name>
    <dbReference type="NCBI Taxonomy" id="69473"/>
    <lineage>
        <taxon>Bacteria</taxon>
        <taxon>Bacillati</taxon>
        <taxon>Mycoplasmatota</taxon>
        <taxon>Mollicutes</taxon>
        <taxon>Acholeplasmatales</taxon>
        <taxon>Acholeplasmataceae</taxon>
        <taxon>Paracholeplasma</taxon>
    </lineage>
</organism>
<dbReference type="Pfam" id="PF13192">
    <property type="entry name" value="Thioredoxin_3"/>
    <property type="match status" value="1"/>
</dbReference>
<protein>
    <submittedName>
        <fullName evidence="2">Thioredoxin family protein</fullName>
    </submittedName>
</protein>
<name>A0ABT2PWC7_9MOLU</name>
<proteinExistence type="predicted"/>